<keyword evidence="1" id="KW-0433">Leucine-rich repeat</keyword>
<accession>A0A1W4WQ31</accession>
<dbReference type="STRING" id="224129.A0A1W4WQ31"/>
<dbReference type="InParanoid" id="A0A1W4WQ31"/>
<evidence type="ECO:0000256" key="3">
    <source>
        <dbReference type="SAM" id="Phobius"/>
    </source>
</evidence>
<keyword evidence="2" id="KW-0677">Repeat</keyword>
<proteinExistence type="predicted"/>
<dbReference type="SMART" id="SM00369">
    <property type="entry name" value="LRR_TYP"/>
    <property type="match status" value="12"/>
</dbReference>
<dbReference type="AlphaFoldDB" id="A0A1W4WQ31"/>
<dbReference type="InterPro" id="IPR001611">
    <property type="entry name" value="Leu-rich_rpt"/>
</dbReference>
<dbReference type="KEGG" id="apln:108737589"/>
<evidence type="ECO:0000256" key="2">
    <source>
        <dbReference type="ARBA" id="ARBA00022737"/>
    </source>
</evidence>
<sequence length="752" mass="84892">MKQKNRKMSMLLCLIVLVAVCSAFNGELAELECPDDCECHYFRVNWVTDCSESNLTEIPYNELSPNVYVLDMNSNLIKELKRFPSEIKLRRLQLADNLLTKITKDPFIGLNYLIDLDLSHNQIKTIDPDTFEEMRGLLTLELQENPLDPVDGPFLSSKSLTYLDISSCHIKYLNPHFFINLTALSTIDLSNNPLKAIDNEAFAPLTGLNSLNLNNCNLTFISPNAFMAQENLKKLELGGNMLVKFDFLAVFKNLIRLEYLDLRNSHVTDLPPNTFEYNTYLRTLILAENDLGYLDVSVTIGKHLHELDTLDLSFCNLQNLLSEDAFSNSTKVRVLNLSGNSLFASDLLVALAPLTNLKKLSLSNCGLSKLPDTFEKFKGLQELDISHNPLNDVFIKLLSPLEALEYLNMGYSNLSYISPTTFSKMTSMKRLVLSGNDLNSLEAGLFGGLTQLESLELNNCGLRRPLNATLFFNNLTYTGLKELQLAGNPLQVAKHGPLLPKQFSELLSLDLSYCNLSFLPPEAFFWTRNLTHLILAGNRFSSTEGLAFLELLPKLEVLDLRFNNLSRFSPKDIAVNSNIQKLKLIGNPWICDCSVADLWDWANLEKSNLGVLEGSMLNMEDVTVGKTKKKKLLLCSYDSKVPMPIIVNKTATGRRPFQNHRLLVSTNRTWAKYVRESGCDQKISPVRVPRSIKYVIDDKIVLKTETGPNTWIYPALYALSAYVAIMAVVAVIYLLNYKKKGFHYRDQTHKDS</sequence>
<dbReference type="RefSeq" id="XP_018326021.1">
    <property type="nucleotide sequence ID" value="XM_018470519.2"/>
</dbReference>
<dbReference type="PROSITE" id="PS51450">
    <property type="entry name" value="LRR"/>
    <property type="match status" value="2"/>
</dbReference>
<evidence type="ECO:0000256" key="1">
    <source>
        <dbReference type="ARBA" id="ARBA00022614"/>
    </source>
</evidence>
<dbReference type="SUPFAM" id="SSF52058">
    <property type="entry name" value="L domain-like"/>
    <property type="match status" value="2"/>
</dbReference>
<reference evidence="7" key="1">
    <citation type="submission" date="2025-08" db="UniProtKB">
        <authorList>
            <consortium name="RefSeq"/>
        </authorList>
    </citation>
    <scope>IDENTIFICATION</scope>
    <source>
        <tissue evidence="7">Entire body</tissue>
    </source>
</reference>
<keyword evidence="6" id="KW-1185">Reference proteome</keyword>
<feature type="chain" id="PRO_5010716388" evidence="4">
    <location>
        <begin position="24"/>
        <end position="752"/>
    </location>
</feature>
<protein>
    <submittedName>
        <fullName evidence="7">Toll-like receptor 3 isoform X1</fullName>
    </submittedName>
</protein>
<dbReference type="InterPro" id="IPR032675">
    <property type="entry name" value="LRR_dom_sf"/>
</dbReference>
<keyword evidence="3" id="KW-0812">Transmembrane</keyword>
<dbReference type="Gene3D" id="3.80.10.10">
    <property type="entry name" value="Ribonuclease Inhibitor"/>
    <property type="match status" value="4"/>
</dbReference>
<keyword evidence="3" id="KW-0472">Membrane</keyword>
<dbReference type="Pfam" id="PF23598">
    <property type="entry name" value="LRR_14"/>
    <property type="match status" value="1"/>
</dbReference>
<dbReference type="InterPro" id="IPR003591">
    <property type="entry name" value="Leu-rich_rpt_typical-subtyp"/>
</dbReference>
<evidence type="ECO:0000259" key="5">
    <source>
        <dbReference type="Pfam" id="PF23598"/>
    </source>
</evidence>
<feature type="domain" description="Disease resistance R13L4/SHOC-2-like LRR" evidence="5">
    <location>
        <begin position="327"/>
        <end position="564"/>
    </location>
</feature>
<keyword evidence="3" id="KW-1133">Transmembrane helix</keyword>
<dbReference type="SMART" id="SM00365">
    <property type="entry name" value="LRR_SD22"/>
    <property type="match status" value="6"/>
</dbReference>
<organism evidence="6 7">
    <name type="scientific">Agrilus planipennis</name>
    <name type="common">Emerald ash borer</name>
    <name type="synonym">Agrilus marcopoli</name>
    <dbReference type="NCBI Taxonomy" id="224129"/>
    <lineage>
        <taxon>Eukaryota</taxon>
        <taxon>Metazoa</taxon>
        <taxon>Ecdysozoa</taxon>
        <taxon>Arthropoda</taxon>
        <taxon>Hexapoda</taxon>
        <taxon>Insecta</taxon>
        <taxon>Pterygota</taxon>
        <taxon>Neoptera</taxon>
        <taxon>Endopterygota</taxon>
        <taxon>Coleoptera</taxon>
        <taxon>Polyphaga</taxon>
        <taxon>Elateriformia</taxon>
        <taxon>Buprestoidea</taxon>
        <taxon>Buprestidae</taxon>
        <taxon>Agrilinae</taxon>
        <taxon>Agrilus</taxon>
    </lineage>
</organism>
<evidence type="ECO:0000313" key="6">
    <source>
        <dbReference type="Proteomes" id="UP000192223"/>
    </source>
</evidence>
<evidence type="ECO:0000313" key="7">
    <source>
        <dbReference type="RefSeq" id="XP_018326021.1"/>
    </source>
</evidence>
<dbReference type="Pfam" id="PF13855">
    <property type="entry name" value="LRR_8"/>
    <property type="match status" value="2"/>
</dbReference>
<dbReference type="PANTHER" id="PTHR45617">
    <property type="entry name" value="LEUCINE RICH REPEAT FAMILY PROTEIN"/>
    <property type="match status" value="1"/>
</dbReference>
<feature type="transmembrane region" description="Helical" evidence="3">
    <location>
        <begin position="711"/>
        <end position="735"/>
    </location>
</feature>
<dbReference type="Proteomes" id="UP000192223">
    <property type="component" value="Unplaced"/>
</dbReference>
<dbReference type="InterPro" id="IPR055414">
    <property type="entry name" value="LRR_R13L4/SHOC2-like"/>
</dbReference>
<dbReference type="GeneID" id="108737589"/>
<gene>
    <name evidence="7" type="primary">LOC108737589</name>
</gene>
<feature type="signal peptide" evidence="4">
    <location>
        <begin position="1"/>
        <end position="23"/>
    </location>
</feature>
<name>A0A1W4WQ31_AGRPL</name>
<evidence type="ECO:0000256" key="4">
    <source>
        <dbReference type="SAM" id="SignalP"/>
    </source>
</evidence>
<dbReference type="OrthoDB" id="1416801at2759"/>
<keyword evidence="4" id="KW-0732">Signal</keyword>